<evidence type="ECO:0000256" key="1">
    <source>
        <dbReference type="SAM" id="MobiDB-lite"/>
    </source>
</evidence>
<dbReference type="Proteomes" id="UP000499080">
    <property type="component" value="Unassembled WGS sequence"/>
</dbReference>
<accession>A0A4Y2BSX0</accession>
<dbReference type="EMBL" id="BGPR01000102">
    <property type="protein sequence ID" value="GBL94406.1"/>
    <property type="molecule type" value="Genomic_DNA"/>
</dbReference>
<evidence type="ECO:0000313" key="3">
    <source>
        <dbReference type="Proteomes" id="UP000499080"/>
    </source>
</evidence>
<feature type="region of interest" description="Disordered" evidence="1">
    <location>
        <begin position="48"/>
        <end position="67"/>
    </location>
</feature>
<dbReference type="AlphaFoldDB" id="A0A4Y2BSX0"/>
<evidence type="ECO:0000313" key="2">
    <source>
        <dbReference type="EMBL" id="GBL94406.1"/>
    </source>
</evidence>
<protein>
    <submittedName>
        <fullName evidence="2">Uncharacterized protein</fullName>
    </submittedName>
</protein>
<keyword evidence="3" id="KW-1185">Reference proteome</keyword>
<reference evidence="2 3" key="1">
    <citation type="journal article" date="2019" name="Sci. Rep.">
        <title>Orb-weaving spider Araneus ventricosus genome elucidates the spidroin gene catalogue.</title>
        <authorList>
            <person name="Kono N."/>
            <person name="Nakamura H."/>
            <person name="Ohtoshi R."/>
            <person name="Moran D.A.P."/>
            <person name="Shinohara A."/>
            <person name="Yoshida Y."/>
            <person name="Fujiwara M."/>
            <person name="Mori M."/>
            <person name="Tomita M."/>
            <person name="Arakawa K."/>
        </authorList>
    </citation>
    <scope>NUCLEOTIDE SEQUENCE [LARGE SCALE GENOMIC DNA]</scope>
</reference>
<sequence>MTRMTPELQLPSPNFLTATVGGRMTHIRFNVHQPVYTKVLRWNRVSNLEPSGPEAETLPPDDHRPSEDLPAAIWITLAL</sequence>
<proteinExistence type="predicted"/>
<organism evidence="2 3">
    <name type="scientific">Araneus ventricosus</name>
    <name type="common">Orbweaver spider</name>
    <name type="synonym">Epeira ventricosa</name>
    <dbReference type="NCBI Taxonomy" id="182803"/>
    <lineage>
        <taxon>Eukaryota</taxon>
        <taxon>Metazoa</taxon>
        <taxon>Ecdysozoa</taxon>
        <taxon>Arthropoda</taxon>
        <taxon>Chelicerata</taxon>
        <taxon>Arachnida</taxon>
        <taxon>Araneae</taxon>
        <taxon>Araneomorphae</taxon>
        <taxon>Entelegynae</taxon>
        <taxon>Araneoidea</taxon>
        <taxon>Araneidae</taxon>
        <taxon>Araneus</taxon>
    </lineage>
</organism>
<name>A0A4Y2BSX0_ARAVE</name>
<gene>
    <name evidence="2" type="ORF">AVEN_7377_1</name>
</gene>
<comment type="caution">
    <text evidence="2">The sequence shown here is derived from an EMBL/GenBank/DDBJ whole genome shotgun (WGS) entry which is preliminary data.</text>
</comment>